<protein>
    <recommendedName>
        <fullName evidence="1">N-acetyltransferase domain-containing protein</fullName>
    </recommendedName>
</protein>
<gene>
    <name evidence="2" type="ORF">IAC68_00135</name>
</gene>
<dbReference type="EMBL" id="JADINB010000005">
    <property type="protein sequence ID" value="MBO8428329.1"/>
    <property type="molecule type" value="Genomic_DNA"/>
</dbReference>
<accession>A0A9D9GXE1</accession>
<name>A0A9D9GXE1_9BACT</name>
<comment type="caution">
    <text evidence="2">The sequence shown here is derived from an EMBL/GenBank/DDBJ whole genome shotgun (WGS) entry which is preliminary data.</text>
</comment>
<dbReference type="GO" id="GO:0016747">
    <property type="term" value="F:acyltransferase activity, transferring groups other than amino-acyl groups"/>
    <property type="evidence" value="ECO:0007669"/>
    <property type="project" value="InterPro"/>
</dbReference>
<sequence length="300" mass="34404">MRVYSSGDFKRDFLLFLQQNGIRCTESGDLLLFPDCRLAATLVCMADFCPDGKNPKLDSPEFSALLEKLALSGRYDDFMYLYEDRWFHDRWIRERILARLGRFRPVFARKCVLFSNSRIISDGTSGQLQDFLEKYHSYGSARCKYRYALEYGGAIVAAATFSSARKIVRETASGEVEYNSYEWIRYASLPDCRVIGGMGRLLKAFLNDLRREGIYPVEIMSYSDNEWSRGAVYSSLGFRRVSERMAVEYYVGIESLERVSARKLLKKEPLLEDTLASGSLPPGYLKIRNRGSAKFLLQLA</sequence>
<organism evidence="2 3">
    <name type="scientific">Candidatus Egerieousia excrementavium</name>
    <dbReference type="NCBI Taxonomy" id="2840778"/>
    <lineage>
        <taxon>Bacteria</taxon>
        <taxon>Pseudomonadati</taxon>
        <taxon>Bacteroidota</taxon>
        <taxon>Bacteroidia</taxon>
        <taxon>Bacteroidales</taxon>
        <taxon>Candidatus Egerieousia</taxon>
    </lineage>
</organism>
<feature type="domain" description="N-acetyltransferase" evidence="1">
    <location>
        <begin position="101"/>
        <end position="266"/>
    </location>
</feature>
<dbReference type="InterPro" id="IPR000182">
    <property type="entry name" value="GNAT_dom"/>
</dbReference>
<evidence type="ECO:0000259" key="1">
    <source>
        <dbReference type="PROSITE" id="PS51186"/>
    </source>
</evidence>
<dbReference type="PROSITE" id="PS51186">
    <property type="entry name" value="GNAT"/>
    <property type="match status" value="1"/>
</dbReference>
<reference evidence="2" key="2">
    <citation type="journal article" date="2021" name="PeerJ">
        <title>Extensive microbial diversity within the chicken gut microbiome revealed by metagenomics and culture.</title>
        <authorList>
            <person name="Gilroy R."/>
            <person name="Ravi A."/>
            <person name="Getino M."/>
            <person name="Pursley I."/>
            <person name="Horton D.L."/>
            <person name="Alikhan N.F."/>
            <person name="Baker D."/>
            <person name="Gharbi K."/>
            <person name="Hall N."/>
            <person name="Watson M."/>
            <person name="Adriaenssens E.M."/>
            <person name="Foster-Nyarko E."/>
            <person name="Jarju S."/>
            <person name="Secka A."/>
            <person name="Antonio M."/>
            <person name="Oren A."/>
            <person name="Chaudhuri R.R."/>
            <person name="La Ragione R."/>
            <person name="Hildebrand F."/>
            <person name="Pallen M.J."/>
        </authorList>
    </citation>
    <scope>NUCLEOTIDE SEQUENCE</scope>
    <source>
        <strain evidence="2">15467</strain>
    </source>
</reference>
<evidence type="ECO:0000313" key="3">
    <source>
        <dbReference type="Proteomes" id="UP000823635"/>
    </source>
</evidence>
<dbReference type="SUPFAM" id="SSF55729">
    <property type="entry name" value="Acyl-CoA N-acyltransferases (Nat)"/>
    <property type="match status" value="1"/>
</dbReference>
<dbReference type="Proteomes" id="UP000823635">
    <property type="component" value="Unassembled WGS sequence"/>
</dbReference>
<dbReference type="AlphaFoldDB" id="A0A9D9GXE1"/>
<reference evidence="2" key="1">
    <citation type="submission" date="2020-10" db="EMBL/GenBank/DDBJ databases">
        <authorList>
            <person name="Gilroy R."/>
        </authorList>
    </citation>
    <scope>NUCLEOTIDE SEQUENCE</scope>
    <source>
        <strain evidence="2">15467</strain>
    </source>
</reference>
<evidence type="ECO:0000313" key="2">
    <source>
        <dbReference type="EMBL" id="MBO8428329.1"/>
    </source>
</evidence>
<proteinExistence type="predicted"/>
<dbReference type="InterPro" id="IPR016181">
    <property type="entry name" value="Acyl_CoA_acyltransferase"/>
</dbReference>
<dbReference type="Gene3D" id="3.40.630.30">
    <property type="match status" value="1"/>
</dbReference>